<feature type="compositionally biased region" description="Basic and acidic residues" evidence="1">
    <location>
        <begin position="126"/>
        <end position="153"/>
    </location>
</feature>
<dbReference type="Proteomes" id="UP000694050">
    <property type="component" value="Unassembled WGS sequence"/>
</dbReference>
<comment type="caution">
    <text evidence="2">The sequence shown here is derived from an EMBL/GenBank/DDBJ whole genome shotgun (WGS) entry which is preliminary data.</text>
</comment>
<evidence type="ECO:0000313" key="3">
    <source>
        <dbReference type="Proteomes" id="UP000694050"/>
    </source>
</evidence>
<evidence type="ECO:0000313" key="2">
    <source>
        <dbReference type="EMBL" id="KAG7417275.1"/>
    </source>
</evidence>
<proteinExistence type="predicted"/>
<name>A0A8J5TV18_FUSOX</name>
<feature type="compositionally biased region" description="Basic and acidic residues" evidence="1">
    <location>
        <begin position="319"/>
        <end position="335"/>
    </location>
</feature>
<evidence type="ECO:0000256" key="1">
    <source>
        <dbReference type="SAM" id="MobiDB-lite"/>
    </source>
</evidence>
<gene>
    <name evidence="2" type="ORF">Forpe1208_v005266</name>
</gene>
<sequence>MEEHHVHYYHHHHYDYHYSYFSPPDLPSNAQQDDEPLNQEASCHANDDPRDQENNENQKSNKNDETSDKQNPENRVPSPVQQKKPLTWVSSDGMRLAVFDDYFGAFNLDAQSAEAQARWTDTQPNNDDHQEGPPRKKTRVDAHRQQPKSRREAIINSTQPRQSDHLTVINKARIVTTDQAFRVFNCDTSGPEINICWRVPGPRNIWLARLAVSQGGENSEHPTSMSPGMTLSCFQRGPSGGETALVFLSSHSPPLSISSSINLLLSSSLQANIPNLQHSRYRPRDYGRQPAECDEVWPPQHRAPRSETISSRALQTSEQKIDAQNEAHAPSKDEVYDINPEYDDPKRNTGQNDANEEDTPNFEGQRPPLATFNLLRILPKVEIYARSTLFIRNPRESGPQTDICARIPGYDNNWAARVSCYDSLFDLYDWVRGNSSEESPEIWMYVSNIPHTFINIKDILTVSLNEPVSIVAFVNPSHPLPSSWTLVSLSPRPLLPGLREILGEEGSEWGSARLFLKRSFAITGPKTFGTAPGLWVLNTKLSGHE</sequence>
<feature type="compositionally biased region" description="Basic and acidic residues" evidence="1">
    <location>
        <begin position="59"/>
        <end position="72"/>
    </location>
</feature>
<protein>
    <submittedName>
        <fullName evidence="2">Uncharacterized protein</fullName>
    </submittedName>
</protein>
<feature type="region of interest" description="Disordered" evidence="1">
    <location>
        <begin position="280"/>
        <end position="367"/>
    </location>
</feature>
<organism evidence="2 3">
    <name type="scientific">Fusarium oxysporum f. sp. rapae</name>
    <dbReference type="NCBI Taxonomy" id="485398"/>
    <lineage>
        <taxon>Eukaryota</taxon>
        <taxon>Fungi</taxon>
        <taxon>Dikarya</taxon>
        <taxon>Ascomycota</taxon>
        <taxon>Pezizomycotina</taxon>
        <taxon>Sordariomycetes</taxon>
        <taxon>Hypocreomycetidae</taxon>
        <taxon>Hypocreales</taxon>
        <taxon>Nectriaceae</taxon>
        <taxon>Fusarium</taxon>
        <taxon>Fusarium oxysporum species complex</taxon>
    </lineage>
</organism>
<feature type="region of interest" description="Disordered" evidence="1">
    <location>
        <begin position="23"/>
        <end position="87"/>
    </location>
</feature>
<reference evidence="2" key="1">
    <citation type="submission" date="2021-04" db="EMBL/GenBank/DDBJ databases">
        <title>First draft genome resource for Brassicaceae pathogens Fusarium oxysporum f. sp. raphani and Fusarium oxysporum f. sp. rapae.</title>
        <authorList>
            <person name="Asai S."/>
        </authorList>
    </citation>
    <scope>NUCLEOTIDE SEQUENCE</scope>
    <source>
        <strain evidence="2">Tf1208</strain>
    </source>
</reference>
<feature type="region of interest" description="Disordered" evidence="1">
    <location>
        <begin position="114"/>
        <end position="161"/>
    </location>
</feature>
<dbReference type="AlphaFoldDB" id="A0A8J5TV18"/>
<feature type="compositionally biased region" description="Polar residues" evidence="1">
    <location>
        <begin position="114"/>
        <end position="125"/>
    </location>
</feature>
<dbReference type="EMBL" id="JAELUQ010000003">
    <property type="protein sequence ID" value="KAG7417275.1"/>
    <property type="molecule type" value="Genomic_DNA"/>
</dbReference>
<accession>A0A8J5TV18</accession>
<feature type="compositionally biased region" description="Polar residues" evidence="1">
    <location>
        <begin position="307"/>
        <end position="318"/>
    </location>
</feature>